<sequence length="319" mass="37370">MINPCNSIQQYIQFNPKYNLPTHYGNRYQNDYIQPTDEMKIKHKMLILKHSNVTNGPGVFRSNNGEIQLPLNLQNDVVIYFKNIIYKLPCRFKKYVVIIKTMLEQGNTIKQIITYLINTYNISEDLTLNDTIYQNKRVYTYPYSNIVSPKQDKNIINSSAPYKTGNLVLNINLQHIINDLPIPDLRIFFTPQYATDIFVSNNDNRTFTNNFNDLLPNGSASFFGSFLLTNYNELKFWRLRIFIVPHYPSVFGTYGFLVDASKYFPNKGLIFMPIHTYVSLLMYKPYPKNMPFTINVLNKSIINEFTIPCRLKHYLSVLE</sequence>
<organism evidence="1">
    <name type="scientific">viral metagenome</name>
    <dbReference type="NCBI Taxonomy" id="1070528"/>
    <lineage>
        <taxon>unclassified sequences</taxon>
        <taxon>metagenomes</taxon>
        <taxon>organismal metagenomes</taxon>
    </lineage>
</organism>
<reference evidence="1" key="1">
    <citation type="journal article" date="2020" name="Nature">
        <title>Giant virus diversity and host interactions through global metagenomics.</title>
        <authorList>
            <person name="Schulz F."/>
            <person name="Roux S."/>
            <person name="Paez-Espino D."/>
            <person name="Jungbluth S."/>
            <person name="Walsh D.A."/>
            <person name="Denef V.J."/>
            <person name="McMahon K.D."/>
            <person name="Konstantinidis K.T."/>
            <person name="Eloe-Fadrosh E.A."/>
            <person name="Kyrpides N.C."/>
            <person name="Woyke T."/>
        </authorList>
    </citation>
    <scope>NUCLEOTIDE SEQUENCE</scope>
    <source>
        <strain evidence="1">GVMAG-M-3300010158-55</strain>
    </source>
</reference>
<name>A0A6C0B9E4_9ZZZZ</name>
<evidence type="ECO:0000313" key="1">
    <source>
        <dbReference type="EMBL" id="QHS88179.1"/>
    </source>
</evidence>
<protein>
    <submittedName>
        <fullName evidence="1">Uncharacterized protein</fullName>
    </submittedName>
</protein>
<proteinExistence type="predicted"/>
<accession>A0A6C0B9E4</accession>
<dbReference type="EMBL" id="MN739094">
    <property type="protein sequence ID" value="QHS88179.1"/>
    <property type="molecule type" value="Genomic_DNA"/>
</dbReference>
<dbReference type="AlphaFoldDB" id="A0A6C0B9E4"/>